<dbReference type="AlphaFoldDB" id="A0A5B7EKF8"/>
<evidence type="ECO:0000313" key="2">
    <source>
        <dbReference type="Proteomes" id="UP000324222"/>
    </source>
</evidence>
<protein>
    <submittedName>
        <fullName evidence="1">Uncharacterized protein</fullName>
    </submittedName>
</protein>
<comment type="caution">
    <text evidence="1">The sequence shown here is derived from an EMBL/GenBank/DDBJ whole genome shotgun (WGS) entry which is preliminary data.</text>
</comment>
<gene>
    <name evidence="1" type="ORF">E2C01_028439</name>
</gene>
<evidence type="ECO:0000313" key="1">
    <source>
        <dbReference type="EMBL" id="MPC35030.1"/>
    </source>
</evidence>
<dbReference type="EMBL" id="VSRR010003181">
    <property type="protein sequence ID" value="MPC35030.1"/>
    <property type="molecule type" value="Genomic_DNA"/>
</dbReference>
<dbReference type="Proteomes" id="UP000324222">
    <property type="component" value="Unassembled WGS sequence"/>
</dbReference>
<reference evidence="1 2" key="1">
    <citation type="submission" date="2019-05" db="EMBL/GenBank/DDBJ databases">
        <title>Another draft genome of Portunus trituberculatus and its Hox gene families provides insights of decapod evolution.</title>
        <authorList>
            <person name="Jeong J.-H."/>
            <person name="Song I."/>
            <person name="Kim S."/>
            <person name="Choi T."/>
            <person name="Kim D."/>
            <person name="Ryu S."/>
            <person name="Kim W."/>
        </authorList>
    </citation>
    <scope>NUCLEOTIDE SEQUENCE [LARGE SCALE GENOMIC DNA]</scope>
    <source>
        <tissue evidence="1">Muscle</tissue>
    </source>
</reference>
<organism evidence="1 2">
    <name type="scientific">Portunus trituberculatus</name>
    <name type="common">Swimming crab</name>
    <name type="synonym">Neptunus trituberculatus</name>
    <dbReference type="NCBI Taxonomy" id="210409"/>
    <lineage>
        <taxon>Eukaryota</taxon>
        <taxon>Metazoa</taxon>
        <taxon>Ecdysozoa</taxon>
        <taxon>Arthropoda</taxon>
        <taxon>Crustacea</taxon>
        <taxon>Multicrustacea</taxon>
        <taxon>Malacostraca</taxon>
        <taxon>Eumalacostraca</taxon>
        <taxon>Eucarida</taxon>
        <taxon>Decapoda</taxon>
        <taxon>Pleocyemata</taxon>
        <taxon>Brachyura</taxon>
        <taxon>Eubrachyura</taxon>
        <taxon>Portunoidea</taxon>
        <taxon>Portunidae</taxon>
        <taxon>Portuninae</taxon>
        <taxon>Portunus</taxon>
    </lineage>
</organism>
<name>A0A5B7EKF8_PORTR</name>
<sequence length="93" mass="10804">MKTSLHYPPRPLQILYNRYSEDQLILEATPLRPSSTASEQQSNETYIAVGFPLVNLFKRGDKSDWQQVIDQTEKKRKMFVDLLNEGEGYQQLA</sequence>
<proteinExistence type="predicted"/>
<accession>A0A5B7EKF8</accession>
<keyword evidence="2" id="KW-1185">Reference proteome</keyword>